<dbReference type="AlphaFoldDB" id="A0A0F9RBF8"/>
<reference evidence="1" key="1">
    <citation type="journal article" date="2015" name="Nature">
        <title>Complex archaea that bridge the gap between prokaryotes and eukaryotes.</title>
        <authorList>
            <person name="Spang A."/>
            <person name="Saw J.H."/>
            <person name="Jorgensen S.L."/>
            <person name="Zaremba-Niedzwiedzka K."/>
            <person name="Martijn J."/>
            <person name="Lind A.E."/>
            <person name="van Eijk R."/>
            <person name="Schleper C."/>
            <person name="Guy L."/>
            <person name="Ettema T.J."/>
        </authorList>
    </citation>
    <scope>NUCLEOTIDE SEQUENCE</scope>
</reference>
<dbReference type="EMBL" id="LAZR01001313">
    <property type="protein sequence ID" value="KKN46757.1"/>
    <property type="molecule type" value="Genomic_DNA"/>
</dbReference>
<sequence length="65" mass="7499">MSERADLQVPERKLSVDVVMWINNIVMPRIAADHRLRSPMCREKTLEECMLPAPPDKHIGSKEKT</sequence>
<evidence type="ECO:0000313" key="1">
    <source>
        <dbReference type="EMBL" id="KKN46757.1"/>
    </source>
</evidence>
<comment type="caution">
    <text evidence="1">The sequence shown here is derived from an EMBL/GenBank/DDBJ whole genome shotgun (WGS) entry which is preliminary data.</text>
</comment>
<proteinExistence type="predicted"/>
<organism evidence="1">
    <name type="scientific">marine sediment metagenome</name>
    <dbReference type="NCBI Taxonomy" id="412755"/>
    <lineage>
        <taxon>unclassified sequences</taxon>
        <taxon>metagenomes</taxon>
        <taxon>ecological metagenomes</taxon>
    </lineage>
</organism>
<gene>
    <name evidence="1" type="ORF">LCGC14_0669810</name>
</gene>
<accession>A0A0F9RBF8</accession>
<protein>
    <submittedName>
        <fullName evidence="1">Uncharacterized protein</fullName>
    </submittedName>
</protein>
<name>A0A0F9RBF8_9ZZZZ</name>